<comment type="catalytic activity">
    <reaction evidence="5">
        <text>a 3-demethylubiquinol + S-adenosyl-L-methionine = a ubiquinol + S-adenosyl-L-homocysteine + H(+)</text>
        <dbReference type="Rhea" id="RHEA:44380"/>
        <dbReference type="Rhea" id="RHEA-COMP:9566"/>
        <dbReference type="Rhea" id="RHEA-COMP:10914"/>
        <dbReference type="ChEBI" id="CHEBI:15378"/>
        <dbReference type="ChEBI" id="CHEBI:17976"/>
        <dbReference type="ChEBI" id="CHEBI:57856"/>
        <dbReference type="ChEBI" id="CHEBI:59789"/>
        <dbReference type="ChEBI" id="CHEBI:84422"/>
        <dbReference type="EC" id="2.1.1.64"/>
    </reaction>
</comment>
<evidence type="ECO:0000256" key="5">
    <source>
        <dbReference type="HAMAP-Rule" id="MF_00472"/>
    </source>
</evidence>
<comment type="catalytic activity">
    <reaction evidence="5">
        <text>a 3-(all-trans-polyprenyl)benzene-1,2-diol + S-adenosyl-L-methionine = a 2-methoxy-6-(all-trans-polyprenyl)phenol + S-adenosyl-L-homocysteine + H(+)</text>
        <dbReference type="Rhea" id="RHEA:31411"/>
        <dbReference type="Rhea" id="RHEA-COMP:9550"/>
        <dbReference type="Rhea" id="RHEA-COMP:9551"/>
        <dbReference type="ChEBI" id="CHEBI:15378"/>
        <dbReference type="ChEBI" id="CHEBI:57856"/>
        <dbReference type="ChEBI" id="CHEBI:59789"/>
        <dbReference type="ChEBI" id="CHEBI:62729"/>
        <dbReference type="ChEBI" id="CHEBI:62731"/>
        <dbReference type="EC" id="2.1.1.222"/>
    </reaction>
</comment>
<dbReference type="EC" id="2.1.1.64" evidence="5"/>
<dbReference type="PANTHER" id="PTHR43464:SF19">
    <property type="entry name" value="UBIQUINONE BIOSYNTHESIS O-METHYLTRANSFERASE, MITOCHONDRIAL"/>
    <property type="match status" value="1"/>
</dbReference>
<dbReference type="Proteomes" id="UP001203423">
    <property type="component" value="Unassembled WGS sequence"/>
</dbReference>
<organism evidence="6 7">
    <name type="scientific">Shewanella surugensis</name>
    <dbReference type="NCBI Taxonomy" id="212020"/>
    <lineage>
        <taxon>Bacteria</taxon>
        <taxon>Pseudomonadati</taxon>
        <taxon>Pseudomonadota</taxon>
        <taxon>Gammaproteobacteria</taxon>
        <taxon>Alteromonadales</taxon>
        <taxon>Shewanellaceae</taxon>
        <taxon>Shewanella</taxon>
    </lineage>
</organism>
<keyword evidence="4 5" id="KW-0949">S-adenosyl-L-methionine</keyword>
<protein>
    <recommendedName>
        <fullName evidence="5">Ubiquinone biosynthesis O-methyltransferase</fullName>
    </recommendedName>
    <alternativeName>
        <fullName evidence="5">2-polyprenyl-6-hydroxyphenol methylase</fullName>
        <ecNumber evidence="5">2.1.1.222</ecNumber>
    </alternativeName>
    <alternativeName>
        <fullName evidence="5">3-demethylubiquinone 3-O-methyltransferase</fullName>
        <ecNumber evidence="5">2.1.1.64</ecNumber>
    </alternativeName>
</protein>
<evidence type="ECO:0000256" key="2">
    <source>
        <dbReference type="ARBA" id="ARBA00022679"/>
    </source>
</evidence>
<comment type="similarity">
    <text evidence="5">Belongs to the methyltransferase superfamily. UbiG/COQ3 family.</text>
</comment>
<feature type="binding site" evidence="5">
    <location>
        <position position="44"/>
    </location>
    <ligand>
        <name>S-adenosyl-L-methionine</name>
        <dbReference type="ChEBI" id="CHEBI:59789"/>
    </ligand>
</feature>
<dbReference type="Gene3D" id="3.40.50.150">
    <property type="entry name" value="Vaccinia Virus protein VP39"/>
    <property type="match status" value="1"/>
</dbReference>
<keyword evidence="3 5" id="KW-0831">Ubiquinone biosynthesis</keyword>
<dbReference type="InterPro" id="IPR029063">
    <property type="entry name" value="SAM-dependent_MTases_sf"/>
</dbReference>
<gene>
    <name evidence="5 6" type="primary">ubiG</name>
    <name evidence="6" type="ORF">L2764_09185</name>
</gene>
<dbReference type="GO" id="GO:0032259">
    <property type="term" value="P:methylation"/>
    <property type="evidence" value="ECO:0007669"/>
    <property type="project" value="UniProtKB-KW"/>
</dbReference>
<dbReference type="PANTHER" id="PTHR43464">
    <property type="entry name" value="METHYLTRANSFERASE"/>
    <property type="match status" value="1"/>
</dbReference>
<reference evidence="6 7" key="1">
    <citation type="submission" date="2022-01" db="EMBL/GenBank/DDBJ databases">
        <title>Whole genome-based taxonomy of the Shewanellaceae.</title>
        <authorList>
            <person name="Martin-Rodriguez A.J."/>
        </authorList>
    </citation>
    <scope>NUCLEOTIDE SEQUENCE [LARGE SCALE GENOMIC DNA]</scope>
    <source>
        <strain evidence="6 7">DSM 17177</strain>
    </source>
</reference>
<dbReference type="InterPro" id="IPR010233">
    <property type="entry name" value="UbiG_MeTrfase"/>
</dbReference>
<comment type="function">
    <text evidence="5">O-methyltransferase that catalyzes the 2 O-methylation steps in the ubiquinone biosynthetic pathway.</text>
</comment>
<dbReference type="EMBL" id="JAKIKS010000028">
    <property type="protein sequence ID" value="MCL1124646.1"/>
    <property type="molecule type" value="Genomic_DNA"/>
</dbReference>
<keyword evidence="1 5" id="KW-0489">Methyltransferase</keyword>
<evidence type="ECO:0000313" key="6">
    <source>
        <dbReference type="EMBL" id="MCL1124646.1"/>
    </source>
</evidence>
<sequence length="265" mass="30325">MLDKSRLSAKIDTQNEIEKFNKLAKEWRDPKGKFKHVKTFNQTRFKNIRSAINKHFDRDLNQDHPFRAIDLLDIGCGAGLLSEPLADLGANVTGIDASAMNISIAKEHAQSKKIKVNYQHCLAEELLTNNIAGVDKKLILKGYDVILNTEVIEHVNDKSKLIHTCCQLLRPNGLLIMATLNRTIKSYLIAIIGAEYIMRYLPIGTHQWKHFVKPSEIITQLHTHQVNVLYSQGMSLNPFTHRWYTHKNTDVNYLLYATKPKLIKT</sequence>
<evidence type="ECO:0000313" key="7">
    <source>
        <dbReference type="Proteomes" id="UP001203423"/>
    </source>
</evidence>
<dbReference type="CDD" id="cd02440">
    <property type="entry name" value="AdoMet_MTases"/>
    <property type="match status" value="1"/>
</dbReference>
<dbReference type="NCBIfam" id="TIGR01983">
    <property type="entry name" value="UbiG"/>
    <property type="match status" value="1"/>
</dbReference>
<dbReference type="GO" id="GO:0102208">
    <property type="term" value="F:2-polyprenyl-6-hydroxyphenol methylase activity"/>
    <property type="evidence" value="ECO:0007669"/>
    <property type="project" value="UniProtKB-EC"/>
</dbReference>
<accession>A0ABT0LAC6</accession>
<feature type="binding site" evidence="5">
    <location>
        <position position="149"/>
    </location>
    <ligand>
        <name>S-adenosyl-L-methionine</name>
        <dbReference type="ChEBI" id="CHEBI:59789"/>
    </ligand>
</feature>
<comment type="pathway">
    <text evidence="5">Cofactor biosynthesis; ubiquinone biosynthesis.</text>
</comment>
<comment type="caution">
    <text evidence="6">The sequence shown here is derived from an EMBL/GenBank/DDBJ whole genome shotgun (WGS) entry which is preliminary data.</text>
</comment>
<feature type="binding site" evidence="5">
    <location>
        <position position="96"/>
    </location>
    <ligand>
        <name>S-adenosyl-L-methionine</name>
        <dbReference type="ChEBI" id="CHEBI:59789"/>
    </ligand>
</feature>
<dbReference type="SUPFAM" id="SSF53335">
    <property type="entry name" value="S-adenosyl-L-methionine-dependent methyltransferases"/>
    <property type="match status" value="1"/>
</dbReference>
<proteinExistence type="inferred from homology"/>
<dbReference type="RefSeq" id="WP_248939925.1">
    <property type="nucleotide sequence ID" value="NZ_JAKIKS010000028.1"/>
</dbReference>
<dbReference type="EC" id="2.1.1.222" evidence="5"/>
<evidence type="ECO:0000256" key="3">
    <source>
        <dbReference type="ARBA" id="ARBA00022688"/>
    </source>
</evidence>
<keyword evidence="7" id="KW-1185">Reference proteome</keyword>
<dbReference type="HAMAP" id="MF_00472">
    <property type="entry name" value="UbiG"/>
    <property type="match status" value="1"/>
</dbReference>
<dbReference type="Pfam" id="PF13489">
    <property type="entry name" value="Methyltransf_23"/>
    <property type="match status" value="1"/>
</dbReference>
<feature type="binding site" evidence="5">
    <location>
        <position position="75"/>
    </location>
    <ligand>
        <name>S-adenosyl-L-methionine</name>
        <dbReference type="ChEBI" id="CHEBI:59789"/>
    </ligand>
</feature>
<dbReference type="GO" id="GO:0061542">
    <property type="term" value="F:3-demethylubiquinol 3-O-methyltransferase activity"/>
    <property type="evidence" value="ECO:0007669"/>
    <property type="project" value="UniProtKB-EC"/>
</dbReference>
<evidence type="ECO:0000256" key="4">
    <source>
        <dbReference type="ARBA" id="ARBA00022691"/>
    </source>
</evidence>
<name>A0ABT0LAC6_9GAMM</name>
<evidence type="ECO:0000256" key="1">
    <source>
        <dbReference type="ARBA" id="ARBA00022603"/>
    </source>
</evidence>
<keyword evidence="2 5" id="KW-0808">Transferase</keyword>